<organism evidence="3 4">
    <name type="scientific">Maribacter algarum</name>
    <name type="common">ex Zhang et al. 2020</name>
    <dbReference type="NCBI Taxonomy" id="2578118"/>
    <lineage>
        <taxon>Bacteria</taxon>
        <taxon>Pseudomonadati</taxon>
        <taxon>Bacteroidota</taxon>
        <taxon>Flavobacteriia</taxon>
        <taxon>Flavobacteriales</taxon>
        <taxon>Flavobacteriaceae</taxon>
        <taxon>Maribacter</taxon>
    </lineage>
</organism>
<sequence length="122" mass="13845">MNWYLKVLKQYADFKGRARRKEYWMFFLFNIIISYGITFIALGLEMPELSIVSTIYSLAVLIPGIAVGVRRMHDVGKSGWYLLIPIYSLILACTDSEEGPNKWGPNPKNPNTELDDIGVAEA</sequence>
<dbReference type="Pfam" id="PF05656">
    <property type="entry name" value="DUF805"/>
    <property type="match status" value="1"/>
</dbReference>
<dbReference type="PANTHER" id="PTHR34980">
    <property type="entry name" value="INNER MEMBRANE PROTEIN-RELATED-RELATED"/>
    <property type="match status" value="1"/>
</dbReference>
<dbReference type="EMBL" id="VATY01000003">
    <property type="protein sequence ID" value="TMM56249.1"/>
    <property type="molecule type" value="Genomic_DNA"/>
</dbReference>
<protein>
    <submittedName>
        <fullName evidence="3">DUF805 domain-containing protein</fullName>
    </submittedName>
</protein>
<feature type="compositionally biased region" description="Low complexity" evidence="1">
    <location>
        <begin position="101"/>
        <end position="111"/>
    </location>
</feature>
<dbReference type="OrthoDB" id="9812349at2"/>
<name>A0A5S3PP30_9FLAO</name>
<dbReference type="AlphaFoldDB" id="A0A5S3PP30"/>
<proteinExistence type="predicted"/>
<feature type="region of interest" description="Disordered" evidence="1">
    <location>
        <begin position="98"/>
        <end position="122"/>
    </location>
</feature>
<feature type="compositionally biased region" description="Acidic residues" evidence="1">
    <location>
        <begin position="113"/>
        <end position="122"/>
    </location>
</feature>
<dbReference type="GO" id="GO:0005886">
    <property type="term" value="C:plasma membrane"/>
    <property type="evidence" value="ECO:0007669"/>
    <property type="project" value="TreeGrafter"/>
</dbReference>
<keyword evidence="2" id="KW-1133">Transmembrane helix</keyword>
<dbReference type="Proteomes" id="UP000310314">
    <property type="component" value="Unassembled WGS sequence"/>
</dbReference>
<keyword evidence="2" id="KW-0812">Transmembrane</keyword>
<accession>A0A5S3PP30</accession>
<keyword evidence="2" id="KW-0472">Membrane</keyword>
<gene>
    <name evidence="3" type="ORF">FEE95_16660</name>
</gene>
<feature type="transmembrane region" description="Helical" evidence="2">
    <location>
        <begin position="50"/>
        <end position="69"/>
    </location>
</feature>
<dbReference type="InterPro" id="IPR008523">
    <property type="entry name" value="DUF805"/>
</dbReference>
<evidence type="ECO:0000256" key="1">
    <source>
        <dbReference type="SAM" id="MobiDB-lite"/>
    </source>
</evidence>
<feature type="transmembrane region" description="Helical" evidence="2">
    <location>
        <begin position="23"/>
        <end position="44"/>
    </location>
</feature>
<comment type="caution">
    <text evidence="3">The sequence shown here is derived from an EMBL/GenBank/DDBJ whole genome shotgun (WGS) entry which is preliminary data.</text>
</comment>
<evidence type="ECO:0000313" key="4">
    <source>
        <dbReference type="Proteomes" id="UP000310314"/>
    </source>
</evidence>
<keyword evidence="4" id="KW-1185">Reference proteome</keyword>
<dbReference type="PANTHER" id="PTHR34980:SF2">
    <property type="entry name" value="INNER MEMBRANE PROTEIN YHAH-RELATED"/>
    <property type="match status" value="1"/>
</dbReference>
<evidence type="ECO:0000256" key="2">
    <source>
        <dbReference type="SAM" id="Phobius"/>
    </source>
</evidence>
<evidence type="ECO:0000313" key="3">
    <source>
        <dbReference type="EMBL" id="TMM56249.1"/>
    </source>
</evidence>
<reference evidence="3 4" key="1">
    <citation type="submission" date="2019-05" db="EMBL/GenBank/DDBJ databases">
        <authorList>
            <person name="Zhang J.-Y."/>
            <person name="Feg X."/>
            <person name="Du Z.-J."/>
        </authorList>
    </citation>
    <scope>NUCLEOTIDE SEQUENCE [LARGE SCALE GENOMIC DNA]</scope>
    <source>
        <strain evidence="3 4">RZ26</strain>
    </source>
</reference>
<dbReference type="RefSeq" id="WP_138659116.1">
    <property type="nucleotide sequence ID" value="NZ_VATY01000003.1"/>
</dbReference>